<feature type="domain" description="Serine acetyltransferase N-terminal" evidence="15">
    <location>
        <begin position="4"/>
        <end position="35"/>
    </location>
</feature>
<dbReference type="UniPathway" id="UPA00136">
    <property type="reaction ID" value="UER00199"/>
</dbReference>
<dbReference type="RefSeq" id="WP_014901214.1">
    <property type="nucleotide sequence ID" value="NC_018515.1"/>
</dbReference>
<organism evidence="16 17">
    <name type="scientific">Desulfosporosinus meridiei (strain ATCC BAA-275 / DSM 13257 / KCTC 12902 / NCIMB 13706 / S10)</name>
    <dbReference type="NCBI Taxonomy" id="768704"/>
    <lineage>
        <taxon>Bacteria</taxon>
        <taxon>Bacillati</taxon>
        <taxon>Bacillota</taxon>
        <taxon>Clostridia</taxon>
        <taxon>Eubacteriales</taxon>
        <taxon>Desulfitobacteriaceae</taxon>
        <taxon>Desulfosporosinus</taxon>
    </lineage>
</organism>
<dbReference type="NCBIfam" id="NF041874">
    <property type="entry name" value="EPS_EpsC"/>
    <property type="match status" value="1"/>
</dbReference>
<keyword evidence="8 13" id="KW-0808">Transferase</keyword>
<dbReference type="OrthoDB" id="9801456at2"/>
<accession>J7IKM4</accession>
<dbReference type="FunFam" id="2.160.10.10:FF:000007">
    <property type="entry name" value="Serine acetyltransferase"/>
    <property type="match status" value="1"/>
</dbReference>
<comment type="similarity">
    <text evidence="3 13">Belongs to the transferase hexapeptide repeat family.</text>
</comment>
<dbReference type="InterPro" id="IPR005881">
    <property type="entry name" value="Ser_O-AcTrfase"/>
</dbReference>
<dbReference type="InterPro" id="IPR011004">
    <property type="entry name" value="Trimer_LpxA-like_sf"/>
</dbReference>
<dbReference type="Gene3D" id="2.160.10.10">
    <property type="entry name" value="Hexapeptide repeat proteins"/>
    <property type="match status" value="1"/>
</dbReference>
<dbReference type="HOGENOM" id="CLU_051638_10_0_9"/>
<feature type="region of interest" description="Disordered" evidence="14">
    <location>
        <begin position="226"/>
        <end position="248"/>
    </location>
</feature>
<evidence type="ECO:0000256" key="14">
    <source>
        <dbReference type="SAM" id="MobiDB-lite"/>
    </source>
</evidence>
<keyword evidence="6" id="KW-0963">Cytoplasm</keyword>
<keyword evidence="17" id="KW-1185">Reference proteome</keyword>
<evidence type="ECO:0000313" key="17">
    <source>
        <dbReference type="Proteomes" id="UP000005262"/>
    </source>
</evidence>
<dbReference type="eggNOG" id="COG1045">
    <property type="taxonomic scope" value="Bacteria"/>
</dbReference>
<dbReference type="GO" id="GO:0006535">
    <property type="term" value="P:cysteine biosynthetic process from serine"/>
    <property type="evidence" value="ECO:0007669"/>
    <property type="project" value="InterPro"/>
</dbReference>
<evidence type="ECO:0000256" key="13">
    <source>
        <dbReference type="PIRNR" id="PIRNR000441"/>
    </source>
</evidence>
<evidence type="ECO:0000256" key="6">
    <source>
        <dbReference type="ARBA" id="ARBA00022490"/>
    </source>
</evidence>
<dbReference type="InterPro" id="IPR045304">
    <property type="entry name" value="LbH_SAT"/>
</dbReference>
<dbReference type="PIRSF" id="PIRSF000441">
    <property type="entry name" value="CysE"/>
    <property type="match status" value="1"/>
</dbReference>
<comment type="subcellular location">
    <subcellularLocation>
        <location evidence="1">Cytoplasm</location>
    </subcellularLocation>
</comment>
<dbReference type="InterPro" id="IPR010493">
    <property type="entry name" value="Ser_AcTrfase_N"/>
</dbReference>
<evidence type="ECO:0000259" key="15">
    <source>
        <dbReference type="Pfam" id="PF06426"/>
    </source>
</evidence>
<reference evidence="17" key="2">
    <citation type="submission" date="2012-08" db="EMBL/GenBank/DDBJ databases">
        <title>Finished genome of Desulfosporosinus meridiei DSM 13257.</title>
        <authorList>
            <person name="Huntemann M."/>
            <person name="Wei C.-L."/>
            <person name="Han J."/>
            <person name="Detter J.C."/>
            <person name="Han C."/>
            <person name="Davenport K."/>
            <person name="Daligault H."/>
            <person name="Erkkila T."/>
            <person name="Gu W."/>
            <person name="Munk A.C.C."/>
            <person name="Teshima H."/>
            <person name="Xu Y."/>
            <person name="Chain P."/>
            <person name="Tapia R."/>
            <person name="Chen A."/>
            <person name="Krypides N."/>
            <person name="Mavromatis K."/>
            <person name="Markowitz V."/>
            <person name="Szeto E."/>
            <person name="Ivanova N."/>
            <person name="Mikhailova N."/>
            <person name="Ovchinnikova G."/>
            <person name="Pagani I."/>
            <person name="Pati A."/>
            <person name="Goodwin L."/>
            <person name="Peters L."/>
            <person name="Pitluck S."/>
            <person name="Woyke T."/>
            <person name="Pester M."/>
            <person name="Spring S."/>
            <person name="Ollivier B."/>
            <person name="Rattei T."/>
            <person name="Klenk H.-P."/>
            <person name="Wagner M."/>
            <person name="Loy A."/>
        </authorList>
    </citation>
    <scope>NUCLEOTIDE SEQUENCE [LARGE SCALE GENOMIC DNA]</scope>
    <source>
        <strain evidence="17">ATCC BAA-275 / DSM 13257 / NCIMB 13706 / S10</strain>
    </source>
</reference>
<evidence type="ECO:0000256" key="10">
    <source>
        <dbReference type="ARBA" id="ARBA00023192"/>
    </source>
</evidence>
<keyword evidence="11 13" id="KW-0012">Acyltransferase</keyword>
<proteinExistence type="inferred from homology"/>
<dbReference type="AlphaFoldDB" id="J7IKM4"/>
<gene>
    <name evidence="16" type="ordered locus">Desmer_0223</name>
</gene>
<name>J7IKM4_DESMD</name>
<dbReference type="Pfam" id="PF00132">
    <property type="entry name" value="Hexapep"/>
    <property type="match status" value="1"/>
</dbReference>
<dbReference type="KEGG" id="dmi:Desmer_0223"/>
<keyword evidence="10" id="KW-0198">Cysteine biosynthesis</keyword>
<dbReference type="EC" id="2.3.1.30" evidence="4 13"/>
<evidence type="ECO:0000256" key="9">
    <source>
        <dbReference type="ARBA" id="ARBA00022737"/>
    </source>
</evidence>
<dbReference type="STRING" id="768704.Desmer_0223"/>
<dbReference type="GO" id="GO:0005737">
    <property type="term" value="C:cytoplasm"/>
    <property type="evidence" value="ECO:0007669"/>
    <property type="project" value="UniProtKB-SubCell"/>
</dbReference>
<dbReference type="InterPro" id="IPR042122">
    <property type="entry name" value="Ser_AcTrfase_N_sf"/>
</dbReference>
<reference evidence="16 17" key="1">
    <citation type="journal article" date="2012" name="J. Bacteriol.">
        <title>Complete genome sequences of Desulfosporosinus orientis DSM765T, Desulfosporosinus youngiae DSM17734T, Desulfosporosinus meridiei DSM13257T, and Desulfosporosinus acidiphilus DSM22704T.</title>
        <authorList>
            <person name="Pester M."/>
            <person name="Brambilla E."/>
            <person name="Alazard D."/>
            <person name="Rattei T."/>
            <person name="Weinmaier T."/>
            <person name="Han J."/>
            <person name="Lucas S."/>
            <person name="Lapidus A."/>
            <person name="Cheng J.F."/>
            <person name="Goodwin L."/>
            <person name="Pitluck S."/>
            <person name="Peters L."/>
            <person name="Ovchinnikova G."/>
            <person name="Teshima H."/>
            <person name="Detter J.C."/>
            <person name="Han C.S."/>
            <person name="Tapia R."/>
            <person name="Land M.L."/>
            <person name="Hauser L."/>
            <person name="Kyrpides N.C."/>
            <person name="Ivanova N.N."/>
            <person name="Pagani I."/>
            <person name="Huntmann M."/>
            <person name="Wei C.L."/>
            <person name="Davenport K.W."/>
            <person name="Daligault H."/>
            <person name="Chain P.S."/>
            <person name="Chen A."/>
            <person name="Mavromatis K."/>
            <person name="Markowitz V."/>
            <person name="Szeto E."/>
            <person name="Mikhailova N."/>
            <person name="Pati A."/>
            <person name="Wagner M."/>
            <person name="Woyke T."/>
            <person name="Ollivier B."/>
            <person name="Klenk H.P."/>
            <person name="Spring S."/>
            <person name="Loy A."/>
        </authorList>
    </citation>
    <scope>NUCLEOTIDE SEQUENCE [LARGE SCALE GENOMIC DNA]</scope>
    <source>
        <strain evidence="17">ATCC BAA-275 / DSM 13257 / NCIMB 13706 / S10</strain>
    </source>
</reference>
<dbReference type="GO" id="GO:0009001">
    <property type="term" value="F:serine O-acetyltransferase activity"/>
    <property type="evidence" value="ECO:0007669"/>
    <property type="project" value="UniProtKB-EC"/>
</dbReference>
<evidence type="ECO:0000256" key="1">
    <source>
        <dbReference type="ARBA" id="ARBA00004496"/>
    </source>
</evidence>
<dbReference type="PANTHER" id="PTHR42811">
    <property type="entry name" value="SERINE ACETYLTRANSFERASE"/>
    <property type="match status" value="1"/>
</dbReference>
<sequence>MFGQIKRDIQVIFERDPAAKSIWEVIFCYPGFHAVLFHRMAHWLYIHKLVLLPRMISQLSRFLTGIEIHPGAKIGQGLFIDHGTGVVIGETTEIGNNVTLYQGVTLGGTGKEKGKRHPTIGDNVVIGAGARVLGSFKVGDNVKIGAGSVVNKPVPSDTTVVGVPGRIVLHRGIPIKDPDLRHDELPDPVNEMLKCLMQRVEYLEQRLNEEESRYDVFEIIQHNDPSKRGVSTKREREGGNVCLRPDNL</sequence>
<evidence type="ECO:0000256" key="5">
    <source>
        <dbReference type="ARBA" id="ARBA00018522"/>
    </source>
</evidence>
<dbReference type="EMBL" id="CP003629">
    <property type="protein sequence ID" value="AFQ42287.1"/>
    <property type="molecule type" value="Genomic_DNA"/>
</dbReference>
<evidence type="ECO:0000313" key="16">
    <source>
        <dbReference type="EMBL" id="AFQ42287.1"/>
    </source>
</evidence>
<evidence type="ECO:0000256" key="2">
    <source>
        <dbReference type="ARBA" id="ARBA00004876"/>
    </source>
</evidence>
<evidence type="ECO:0000256" key="11">
    <source>
        <dbReference type="ARBA" id="ARBA00023315"/>
    </source>
</evidence>
<feature type="compositionally biased region" description="Basic and acidic residues" evidence="14">
    <location>
        <begin position="226"/>
        <end position="238"/>
    </location>
</feature>
<dbReference type="InterPro" id="IPR053376">
    <property type="entry name" value="Serine_acetyltransferase"/>
</dbReference>
<comment type="pathway">
    <text evidence="2">Amino-acid biosynthesis; L-cysteine biosynthesis; L-cysteine from L-serine: step 1/2.</text>
</comment>
<dbReference type="Gene3D" id="1.10.3130.10">
    <property type="entry name" value="serine acetyltransferase, domain 1"/>
    <property type="match status" value="1"/>
</dbReference>
<dbReference type="InterPro" id="IPR001451">
    <property type="entry name" value="Hexapep"/>
</dbReference>
<evidence type="ECO:0000256" key="3">
    <source>
        <dbReference type="ARBA" id="ARBA00007274"/>
    </source>
</evidence>
<dbReference type="FunFam" id="1.10.3130.10:FF:000003">
    <property type="entry name" value="Serine acetyltransferase"/>
    <property type="match status" value="1"/>
</dbReference>
<dbReference type="CDD" id="cd03354">
    <property type="entry name" value="LbH_SAT"/>
    <property type="match status" value="1"/>
</dbReference>
<dbReference type="Pfam" id="PF06426">
    <property type="entry name" value="SATase_N"/>
    <property type="match status" value="1"/>
</dbReference>
<evidence type="ECO:0000256" key="4">
    <source>
        <dbReference type="ARBA" id="ARBA00013266"/>
    </source>
</evidence>
<dbReference type="NCBIfam" id="TIGR01172">
    <property type="entry name" value="cysE"/>
    <property type="match status" value="1"/>
</dbReference>
<dbReference type="SUPFAM" id="SSF51161">
    <property type="entry name" value="Trimeric LpxA-like enzymes"/>
    <property type="match status" value="1"/>
</dbReference>
<comment type="catalytic activity">
    <reaction evidence="12 13">
        <text>L-serine + acetyl-CoA = O-acetyl-L-serine + CoA</text>
        <dbReference type="Rhea" id="RHEA:24560"/>
        <dbReference type="ChEBI" id="CHEBI:33384"/>
        <dbReference type="ChEBI" id="CHEBI:57287"/>
        <dbReference type="ChEBI" id="CHEBI:57288"/>
        <dbReference type="ChEBI" id="CHEBI:58340"/>
        <dbReference type="EC" id="2.3.1.30"/>
    </reaction>
</comment>
<evidence type="ECO:0000256" key="12">
    <source>
        <dbReference type="ARBA" id="ARBA00049486"/>
    </source>
</evidence>
<dbReference type="Proteomes" id="UP000005262">
    <property type="component" value="Chromosome"/>
</dbReference>
<keyword evidence="9" id="KW-0677">Repeat</keyword>
<keyword evidence="7" id="KW-0028">Amino-acid biosynthesis</keyword>
<evidence type="ECO:0000256" key="7">
    <source>
        <dbReference type="ARBA" id="ARBA00022605"/>
    </source>
</evidence>
<evidence type="ECO:0000256" key="8">
    <source>
        <dbReference type="ARBA" id="ARBA00022679"/>
    </source>
</evidence>
<protein>
    <recommendedName>
        <fullName evidence="5 13">Serine acetyltransferase</fullName>
        <ecNumber evidence="4 13">2.3.1.30</ecNumber>
    </recommendedName>
</protein>